<name>A0A1H6FYU3_9EURY</name>
<keyword evidence="1" id="KW-0812">Transmembrane</keyword>
<dbReference type="EMBL" id="FNWL01000002">
    <property type="protein sequence ID" value="SEH14885.1"/>
    <property type="molecule type" value="Genomic_DNA"/>
</dbReference>
<dbReference type="RefSeq" id="WP_090506731.1">
    <property type="nucleotide sequence ID" value="NZ_FNWL01000002.1"/>
</dbReference>
<dbReference type="Pfam" id="PF23981">
    <property type="entry name" value="DUF7305"/>
    <property type="match status" value="1"/>
</dbReference>
<feature type="domain" description="DUF7305" evidence="2">
    <location>
        <begin position="269"/>
        <end position="487"/>
    </location>
</feature>
<evidence type="ECO:0000256" key="1">
    <source>
        <dbReference type="SAM" id="Phobius"/>
    </source>
</evidence>
<evidence type="ECO:0000259" key="2">
    <source>
        <dbReference type="Pfam" id="PF23981"/>
    </source>
</evidence>
<dbReference type="AlphaFoldDB" id="A0A1H6FYU3"/>
<evidence type="ECO:0000313" key="4">
    <source>
        <dbReference type="Proteomes" id="UP000199112"/>
    </source>
</evidence>
<reference evidence="4" key="1">
    <citation type="submission" date="2016-10" db="EMBL/GenBank/DDBJ databases">
        <authorList>
            <person name="Varghese N."/>
            <person name="Submissions S."/>
        </authorList>
    </citation>
    <scope>NUCLEOTIDE SEQUENCE [LARGE SCALE GENOMIC DNA]</scope>
    <source>
        <strain evidence="4">CGMCC 1.8981</strain>
    </source>
</reference>
<dbReference type="InterPro" id="IPR055729">
    <property type="entry name" value="DUF7305"/>
</dbReference>
<dbReference type="Proteomes" id="UP000199112">
    <property type="component" value="Unassembled WGS sequence"/>
</dbReference>
<keyword evidence="1" id="KW-1133">Transmembrane helix</keyword>
<sequence>MTVQSGDQSLPSSLRGQSTVLGIVLLIGMVAVGSTALFLVATDSISSVEQDAEHDRVESGFVELSQQMEAASSSNDIPQSMDMDVGEHGAVVMNEAGTLRIEGGDGNESDGNYVNETLDIGAIEYTGDDGTKIAYQAGGVFRETGEETQVVSAPPIEYDDDSETLSFPIIKTQNEAELTSGQVTAVHNETNPMHNVSVVENDSVTVEVTSEYYRGWENYFESQGGASTVQDVEVHDDDTGTVTAEYGFRQVSDAFKSGAVHAADDIEGNRGDDVESERSIYPPLDDEVNRYINQTKDDEEVLDPFDEEYIEDDVSKLEDGTYYTDDMSDEHLDFNLSEGNATLVIDDSIYAGTDEIITVSEYEDGNSLSIYLEGDLDIDSGKICVTDGKDCTENKEGTGSVIQTVVSSDSRIEFNQGGSPRYEGVIYAGGGKVNDEEDAEWEHSSGCEEQVCVHSNPDFYGSLVATSVYIQGGGGGLDFEYDDNLKNEELSIYPDPDMLPPQLTYLNVAEQRVDINVE</sequence>
<evidence type="ECO:0000313" key="3">
    <source>
        <dbReference type="EMBL" id="SEH14885.1"/>
    </source>
</evidence>
<organism evidence="3 4">
    <name type="scientific">Natronorubrum sediminis</name>
    <dbReference type="NCBI Taxonomy" id="640943"/>
    <lineage>
        <taxon>Archaea</taxon>
        <taxon>Methanobacteriati</taxon>
        <taxon>Methanobacteriota</taxon>
        <taxon>Stenosarchaea group</taxon>
        <taxon>Halobacteria</taxon>
        <taxon>Halobacteriales</taxon>
        <taxon>Natrialbaceae</taxon>
        <taxon>Natronorubrum</taxon>
    </lineage>
</organism>
<gene>
    <name evidence="3" type="ORF">SAMN04487967_1814</name>
</gene>
<dbReference type="OrthoDB" id="148042at2157"/>
<proteinExistence type="predicted"/>
<accession>A0A1H6FYU3</accession>
<protein>
    <recommendedName>
        <fullName evidence="2">DUF7305 domain-containing protein</fullName>
    </recommendedName>
</protein>
<feature type="transmembrane region" description="Helical" evidence="1">
    <location>
        <begin position="20"/>
        <end position="41"/>
    </location>
</feature>
<keyword evidence="4" id="KW-1185">Reference proteome</keyword>
<keyword evidence="1" id="KW-0472">Membrane</keyword>
<dbReference type="InterPro" id="IPR055713">
    <property type="entry name" value="DUF7289"/>
</dbReference>
<dbReference type="Pfam" id="PF23960">
    <property type="entry name" value="DUF7289"/>
    <property type="match status" value="1"/>
</dbReference>